<organism evidence="1 2">
    <name type="scientific">Aquipluma nitroreducens</name>
    <dbReference type="NCBI Taxonomy" id="2010828"/>
    <lineage>
        <taxon>Bacteria</taxon>
        <taxon>Pseudomonadati</taxon>
        <taxon>Bacteroidota</taxon>
        <taxon>Bacteroidia</taxon>
        <taxon>Marinilabiliales</taxon>
        <taxon>Prolixibacteraceae</taxon>
        <taxon>Aquipluma</taxon>
    </lineage>
</organism>
<reference evidence="1" key="1">
    <citation type="journal article" date="2020" name="Int. J. Syst. Evol. Microbiol.">
        <title>Aquipluma nitroreducens gen. nov. sp. nov., a novel facultatively anaerobic bacterium isolated from a freshwater lake.</title>
        <authorList>
            <person name="Watanabe M."/>
            <person name="Kojima H."/>
            <person name="Fukui M."/>
        </authorList>
    </citation>
    <scope>NUCLEOTIDE SEQUENCE</scope>
    <source>
        <strain evidence="1">MeG22</strain>
    </source>
</reference>
<name>A0A5K7SA20_9BACT</name>
<sequence>MKTIFSILLILSLLTTFAQQKKLIWNIAPDKSIVWQVQKGQMHTDQIEMSGQQISSIVTYGVTEKGLLIITKKLVFPMLRTIPNNTHASLTREFNEAQQPAIIVNGDSVKEFPFEFQHKGVLTIRSKTNTPIEIIRKIFSSVNKAAYIELFELNNTSDKPCHIELGFVPVEIKTDAQNGVYGEYTIQASITKNGKFMMEPSGKLSFAVVYTGRKPGEERYQYSSGYELLKREKFVREVFGNLVLETPNDTINEEFAFAKIRATESIYDTKGGLMHGPGGGAYYAAIWANDQAEYVNPFFPYLGNLEGNESAINSYRHFARFMNPEYKPIPSSIVAEGVDFWNGAGDRGDQAMIAYGASRFSLTYGNEEVARELWPLVRWCLEYLERKKDANGIIGSDSDELEGRFPAGKFNLSTNSLAYGALLSSANLAIELGKPDTAKIYLERAFKLKQAIENYFGANVQGFDTYRYFDGNDKLRAWICIPLTMGIFDRKDETIKALFSPLLWTENGILTESGSKTFWDRSTLYAFRGMFVGGATDKAMPYFNYYSSHRLLGDHVPYPVEAWPEGNQRHLSAESGLYCRTITEGLFGFTPTGFNKFKITPWLPKGWDYMNLRNIHAFGKCFDLEVKRKGNSELIMVKVDGNEILQKIWDKKGELEIIL</sequence>
<keyword evidence="2" id="KW-1185">Reference proteome</keyword>
<dbReference type="InterPro" id="IPR008928">
    <property type="entry name" value="6-hairpin_glycosidase_sf"/>
</dbReference>
<dbReference type="RefSeq" id="WP_318346771.1">
    <property type="nucleotide sequence ID" value="NZ_AP018694.1"/>
</dbReference>
<protein>
    <submittedName>
        <fullName evidence="1">Uncharacterized protein</fullName>
    </submittedName>
</protein>
<dbReference type="Gene3D" id="1.50.10.10">
    <property type="match status" value="1"/>
</dbReference>
<dbReference type="InterPro" id="IPR012341">
    <property type="entry name" value="6hp_glycosidase-like_sf"/>
</dbReference>
<accession>A0A5K7SA20</accession>
<dbReference type="SUPFAM" id="SSF48208">
    <property type="entry name" value="Six-hairpin glycosidases"/>
    <property type="match status" value="1"/>
</dbReference>
<dbReference type="KEGG" id="anf:AQPE_2595"/>
<proteinExistence type="predicted"/>
<evidence type="ECO:0000313" key="1">
    <source>
        <dbReference type="EMBL" id="BBE18433.1"/>
    </source>
</evidence>
<dbReference type="Proteomes" id="UP001193389">
    <property type="component" value="Chromosome"/>
</dbReference>
<dbReference type="EMBL" id="AP018694">
    <property type="protein sequence ID" value="BBE18433.1"/>
    <property type="molecule type" value="Genomic_DNA"/>
</dbReference>
<gene>
    <name evidence="1" type="ORF">AQPE_2595</name>
</gene>
<dbReference type="GO" id="GO:0005975">
    <property type="term" value="P:carbohydrate metabolic process"/>
    <property type="evidence" value="ECO:0007669"/>
    <property type="project" value="InterPro"/>
</dbReference>
<dbReference type="AlphaFoldDB" id="A0A5K7SA20"/>
<evidence type="ECO:0000313" key="2">
    <source>
        <dbReference type="Proteomes" id="UP001193389"/>
    </source>
</evidence>